<dbReference type="AlphaFoldDB" id="A0ABD3SG66"/>
<dbReference type="Proteomes" id="UP001530377">
    <property type="component" value="Unassembled WGS sequence"/>
</dbReference>
<evidence type="ECO:0008006" key="5">
    <source>
        <dbReference type="Google" id="ProtNLM"/>
    </source>
</evidence>
<organism evidence="3 4">
    <name type="scientific">Cyclostephanos tholiformis</name>
    <dbReference type="NCBI Taxonomy" id="382380"/>
    <lineage>
        <taxon>Eukaryota</taxon>
        <taxon>Sar</taxon>
        <taxon>Stramenopiles</taxon>
        <taxon>Ochrophyta</taxon>
        <taxon>Bacillariophyta</taxon>
        <taxon>Coscinodiscophyceae</taxon>
        <taxon>Thalassiosirophycidae</taxon>
        <taxon>Stephanodiscales</taxon>
        <taxon>Stephanodiscaceae</taxon>
        <taxon>Cyclostephanos</taxon>
    </lineage>
</organism>
<feature type="compositionally biased region" description="Polar residues" evidence="2">
    <location>
        <begin position="58"/>
        <end position="85"/>
    </location>
</feature>
<dbReference type="EMBL" id="JALLPB020000037">
    <property type="protein sequence ID" value="KAL3823478.1"/>
    <property type="molecule type" value="Genomic_DNA"/>
</dbReference>
<dbReference type="InterPro" id="IPR035917">
    <property type="entry name" value="YjbQ-like_sf"/>
</dbReference>
<evidence type="ECO:0000256" key="2">
    <source>
        <dbReference type="SAM" id="MobiDB-lite"/>
    </source>
</evidence>
<dbReference type="Pfam" id="PF01894">
    <property type="entry name" value="YjbQ"/>
    <property type="match status" value="1"/>
</dbReference>
<protein>
    <recommendedName>
        <fullName evidence="5">Secondary thiamine-phosphate synthase enzyme</fullName>
    </recommendedName>
</protein>
<feature type="region of interest" description="Disordered" evidence="2">
    <location>
        <begin position="50"/>
        <end position="85"/>
    </location>
</feature>
<evidence type="ECO:0000313" key="3">
    <source>
        <dbReference type="EMBL" id="KAL3823478.1"/>
    </source>
</evidence>
<dbReference type="PANTHER" id="PTHR30615">
    <property type="entry name" value="UNCHARACTERIZED PROTEIN YJBQ-RELATED"/>
    <property type="match status" value="1"/>
</dbReference>
<name>A0ABD3SG66_9STRA</name>
<keyword evidence="4" id="KW-1185">Reference proteome</keyword>
<sequence>MHRGRNYYHKEGRQPPLLSILLLIVPATAFAFAFVPSARAAHQQAGGITTAASSSSSCDQGGNRRQNNNDDASSTSIMPETNAAPSSSSVPMLWFQHEMSITAPSRGCHLITSQVNRIIKDDVSRIRIGMANLFILHTSASLTINENADPDVCRDMEVAMNKIVPGTWTTDGTFRHTTEGEDDMPGHVKSSLMGVSLNIPIRNGRLALGTWQGIYLNEHRDQGGWGGGHTRGIIITLQGQS</sequence>
<gene>
    <name evidence="3" type="ORF">ACHAXA_010238</name>
</gene>
<proteinExistence type="inferred from homology"/>
<dbReference type="Gene3D" id="2.60.120.460">
    <property type="entry name" value="YjbQ-like"/>
    <property type="match status" value="1"/>
</dbReference>
<comment type="similarity">
    <text evidence="1">Belongs to the UPF0047 family.</text>
</comment>
<dbReference type="SUPFAM" id="SSF111038">
    <property type="entry name" value="YjbQ-like"/>
    <property type="match status" value="1"/>
</dbReference>
<dbReference type="InterPro" id="IPR001602">
    <property type="entry name" value="UPF0047_YjbQ-like"/>
</dbReference>
<dbReference type="PROSITE" id="PS01314">
    <property type="entry name" value="UPF0047"/>
    <property type="match status" value="1"/>
</dbReference>
<evidence type="ECO:0000313" key="4">
    <source>
        <dbReference type="Proteomes" id="UP001530377"/>
    </source>
</evidence>
<dbReference type="NCBIfam" id="TIGR00149">
    <property type="entry name" value="TIGR00149_YjbQ"/>
    <property type="match status" value="1"/>
</dbReference>
<accession>A0ABD3SG66</accession>
<reference evidence="3 4" key="1">
    <citation type="submission" date="2024-10" db="EMBL/GenBank/DDBJ databases">
        <title>Updated reference genomes for cyclostephanoid diatoms.</title>
        <authorList>
            <person name="Roberts W.R."/>
            <person name="Alverson A.J."/>
        </authorList>
    </citation>
    <scope>NUCLEOTIDE SEQUENCE [LARGE SCALE GENOMIC DNA]</scope>
    <source>
        <strain evidence="3 4">AJA228-03</strain>
    </source>
</reference>
<evidence type="ECO:0000256" key="1">
    <source>
        <dbReference type="ARBA" id="ARBA00005534"/>
    </source>
</evidence>
<comment type="caution">
    <text evidence="3">The sequence shown here is derived from an EMBL/GenBank/DDBJ whole genome shotgun (WGS) entry which is preliminary data.</text>
</comment>
<dbReference type="PANTHER" id="PTHR30615:SF8">
    <property type="entry name" value="UPF0047 PROTEIN C4A8.02C"/>
    <property type="match status" value="1"/>
</dbReference>